<name>A0ABT3ZXH9_9BACT</name>
<dbReference type="Proteomes" id="UP001207654">
    <property type="component" value="Unassembled WGS sequence"/>
</dbReference>
<accession>A0ABT3ZXH9</accession>
<dbReference type="RefSeq" id="WP_267533080.1">
    <property type="nucleotide sequence ID" value="NZ_JAPNKA010000001.1"/>
</dbReference>
<sequence>MSFVLSWQRERYVEPEELIAAIEETGRALSLSFVARSVSADDEEVDDPGGSGVTLLLAGKEEDDLELAIEGPIPIRALASFTGHGLELYQCTVSTDWAPAYLFMLHVATLLGMVPKDRLEDDSDFVSEVRSWVGECVEGEVDEKAGLRVAAKAGAVGPLQLQARREADGPVLEVRGAGTDLSFRLTGGAASLDAHGLERVLASVRGDELESLVAEERARRLATTEPAADPAHGGASVFRVWVDGVAGPARSLAMSDCIDELDLPAHVDAAHVVCDLVHYLPHGQPMARSARLEMPLDEPLDDLWLLPTWCWTPTVTEVQRVFEEFRRNPRARFVPPLPQPDEEGLTLESWLDAFARITGRLGSLRARDLIVADTGAAALLPAGLTPSMPIRVEQISDILAAIEAAITGGHGAWGAHEGLLLSGEWANDSTDDFVDGLVAMLGLPEPPEPAPYDEYLATLNAAAESLGKEEHLYVVPNSVGLTLVIKLHPRTFDELTAKGLLEAHLASGPGVARRGYWRQLASWWSKRFS</sequence>
<gene>
    <name evidence="1" type="ORF">OV287_06345</name>
</gene>
<comment type="caution">
    <text evidence="1">The sequence shown here is derived from an EMBL/GenBank/DDBJ whole genome shotgun (WGS) entry which is preliminary data.</text>
</comment>
<keyword evidence="2" id="KW-1185">Reference proteome</keyword>
<evidence type="ECO:0000313" key="2">
    <source>
        <dbReference type="Proteomes" id="UP001207654"/>
    </source>
</evidence>
<dbReference type="EMBL" id="JAPNKA010000001">
    <property type="protein sequence ID" value="MCY1074099.1"/>
    <property type="molecule type" value="Genomic_DNA"/>
</dbReference>
<proteinExistence type="predicted"/>
<reference evidence="1 2" key="1">
    <citation type="submission" date="2022-11" db="EMBL/GenBank/DDBJ databases">
        <title>Minimal conservation of predation-associated metabolite biosynthetic gene clusters underscores biosynthetic potential of Myxococcota including descriptions for ten novel species: Archangium lansinium sp. nov., Myxococcus landrumus sp. nov., Nannocystis bai.</title>
        <authorList>
            <person name="Ahearne A."/>
            <person name="Stevens C."/>
            <person name="Phillips K."/>
        </authorList>
    </citation>
    <scope>NUCLEOTIDE SEQUENCE [LARGE SCALE GENOMIC DNA]</scope>
    <source>
        <strain evidence="1 2">MIWBW</strain>
    </source>
</reference>
<organism evidence="1 2">
    <name type="scientific">Archangium lansingense</name>
    <dbReference type="NCBI Taxonomy" id="2995310"/>
    <lineage>
        <taxon>Bacteria</taxon>
        <taxon>Pseudomonadati</taxon>
        <taxon>Myxococcota</taxon>
        <taxon>Myxococcia</taxon>
        <taxon>Myxococcales</taxon>
        <taxon>Cystobacterineae</taxon>
        <taxon>Archangiaceae</taxon>
        <taxon>Archangium</taxon>
    </lineage>
</organism>
<protein>
    <submittedName>
        <fullName evidence="1">Uncharacterized protein</fullName>
    </submittedName>
</protein>
<evidence type="ECO:0000313" key="1">
    <source>
        <dbReference type="EMBL" id="MCY1074099.1"/>
    </source>
</evidence>